<dbReference type="PIRSF" id="PIRSF031679">
    <property type="entry name" value="Mtase_Alr7345_prd"/>
    <property type="match status" value="1"/>
</dbReference>
<dbReference type="PATRIC" id="fig|1267766.3.peg.2657"/>
<dbReference type="KEGG" id="aay:WYH_02623"/>
<dbReference type="STRING" id="1267766.WYH_02623"/>
<dbReference type="PROSITE" id="PS51257">
    <property type="entry name" value="PROKAR_LIPOPROTEIN"/>
    <property type="match status" value="1"/>
</dbReference>
<evidence type="ECO:0000313" key="1">
    <source>
        <dbReference type="EMBL" id="AKH43653.1"/>
    </source>
</evidence>
<dbReference type="InterPro" id="IPR016980">
    <property type="entry name" value="S-AdoMet-dep_MeTrfase_Alr7345"/>
</dbReference>
<dbReference type="Gene3D" id="3.40.50.150">
    <property type="entry name" value="Vaccinia Virus protein VP39"/>
    <property type="match status" value="1"/>
</dbReference>
<gene>
    <name evidence="1" type="ORF">WYH_02623</name>
</gene>
<evidence type="ECO:0000313" key="2">
    <source>
        <dbReference type="Proteomes" id="UP000034392"/>
    </source>
</evidence>
<organism evidence="1 2">
    <name type="scientific">Croceibacterium atlanticum</name>
    <dbReference type="NCBI Taxonomy" id="1267766"/>
    <lineage>
        <taxon>Bacteria</taxon>
        <taxon>Pseudomonadati</taxon>
        <taxon>Pseudomonadota</taxon>
        <taxon>Alphaproteobacteria</taxon>
        <taxon>Sphingomonadales</taxon>
        <taxon>Erythrobacteraceae</taxon>
        <taxon>Croceibacterium</taxon>
    </lineage>
</organism>
<dbReference type="RefSeq" id="WP_235980137.1">
    <property type="nucleotide sequence ID" value="NZ_CP011452.2"/>
</dbReference>
<protein>
    <submittedName>
        <fullName evidence="1">Uncharacterized protein</fullName>
    </submittedName>
</protein>
<keyword evidence="2" id="KW-1185">Reference proteome</keyword>
<dbReference type="AlphaFoldDB" id="A0A0F7KTB8"/>
<accession>A0A0F7KTB8</accession>
<sequence>MRHMILPLCLGTALAACSPSAEEATEETAAEYSAGDYTVAINDIARPDADREADAARKPGELLAFAQIDKGEIVGDYIMGGGYMTRLLAIAVGNDGKVFAFQPEEFIAFRPEYATEQEEAVAPYPERVTPLRGAIDEPQFPELLDTIVTVMNLHDLYLAGMPEGTGEKAIAALFDSLKPGGTLVVVDHSARSGTGTQDSDSLHRIDKQAAIEALTAAGFELEAESDLYSQPDDPRDANVFDPVIRGKTDQFALRLRKPG</sequence>
<dbReference type="EMBL" id="CP011452">
    <property type="protein sequence ID" value="AKH43653.1"/>
    <property type="molecule type" value="Genomic_DNA"/>
</dbReference>
<reference evidence="1" key="1">
    <citation type="submission" date="2015-05" db="EMBL/GenBank/DDBJ databases">
        <title>The complete genome of Altererythrobacter atlanticus strain 26DY36.</title>
        <authorList>
            <person name="Wu Y.-H."/>
            <person name="Cheng H."/>
            <person name="Wu X.-W."/>
        </authorList>
    </citation>
    <scope>NUCLEOTIDE SEQUENCE [LARGE SCALE GENOMIC DNA]</scope>
    <source>
        <strain evidence="1">26DY36</strain>
    </source>
</reference>
<name>A0A0F7KTB8_9SPHN</name>
<dbReference type="Proteomes" id="UP000034392">
    <property type="component" value="Chromosome"/>
</dbReference>
<proteinExistence type="predicted"/>
<dbReference type="SUPFAM" id="SSF53335">
    <property type="entry name" value="S-adenosyl-L-methionine-dependent methyltransferases"/>
    <property type="match status" value="1"/>
</dbReference>
<dbReference type="InterPro" id="IPR029063">
    <property type="entry name" value="SAM-dependent_MTases_sf"/>
</dbReference>